<reference evidence="1 2" key="1">
    <citation type="journal article" date="2020" name="Microorganisms">
        <title>Polyphasic Characterisation of Cedecea colo sp. nov., a New Enteric Bacterium Isolated from the Koala Hindgut.</title>
        <authorList>
            <person name="Boath J.M."/>
            <person name="Dakhal S."/>
            <person name="Van T.T.H."/>
            <person name="Moore R.J."/>
            <person name="Dekiwadia C."/>
            <person name="Macreadie I.G."/>
        </authorList>
    </citation>
    <scope>NUCLEOTIDE SEQUENCE [LARGE SCALE GENOMIC DNA]</scope>
    <source>
        <strain evidence="1 2">ZA</strain>
    </source>
</reference>
<comment type="caution">
    <text evidence="1">The sequence shown here is derived from an EMBL/GenBank/DDBJ whole genome shotgun (WGS) entry which is preliminary data.</text>
</comment>
<protein>
    <submittedName>
        <fullName evidence="1">Uncharacterized protein</fullName>
    </submittedName>
</protein>
<dbReference type="Proteomes" id="UP000697927">
    <property type="component" value="Unassembled WGS sequence"/>
</dbReference>
<organism evidence="1 2">
    <name type="scientific">Cedecea colo</name>
    <dbReference type="NCBI Taxonomy" id="2552946"/>
    <lineage>
        <taxon>Bacteria</taxon>
        <taxon>Pseudomonadati</taxon>
        <taxon>Pseudomonadota</taxon>
        <taxon>Gammaproteobacteria</taxon>
        <taxon>Enterobacterales</taxon>
        <taxon>Enterobacteriaceae</taxon>
        <taxon>Cedecea</taxon>
    </lineage>
</organism>
<dbReference type="EMBL" id="SOYS01000009">
    <property type="protein sequence ID" value="NIY49260.1"/>
    <property type="molecule type" value="Genomic_DNA"/>
</dbReference>
<dbReference type="RefSeq" id="WP_167613880.1">
    <property type="nucleotide sequence ID" value="NZ_SOYS01000009.1"/>
</dbReference>
<keyword evidence="2" id="KW-1185">Reference proteome</keyword>
<accession>A0ABX0VRP8</accession>
<proteinExistence type="predicted"/>
<name>A0ABX0VRP8_9ENTR</name>
<evidence type="ECO:0000313" key="2">
    <source>
        <dbReference type="Proteomes" id="UP000697927"/>
    </source>
</evidence>
<evidence type="ECO:0000313" key="1">
    <source>
        <dbReference type="EMBL" id="NIY49260.1"/>
    </source>
</evidence>
<sequence length="201" mass="23723">MDEVLKTKDKRNINKEPNNLKWQYFYYRDAFSELGPKKVFGMHSSAVGIRSGSIPNVKNIKNDTFFFAILDLLAQSLLIIMDNHRDFNLVISVTRGITPYNSNAMYYKLIYDILNHKILAKKRIREILEHKKAEQPHYNEMLHSEGFHIDEDLSFYLYEVGFIKQSETLLRSVENNEFRTQMTSFYLKNIESMNHGEGNER</sequence>
<gene>
    <name evidence="1" type="ORF">E2L00_17540</name>
</gene>